<evidence type="ECO:0000256" key="1">
    <source>
        <dbReference type="ARBA" id="ARBA00022694"/>
    </source>
</evidence>
<comment type="similarity">
    <text evidence="2">Belongs to the cytidine and deoxycytidylate deaminase family. ADAT3 subfamily.</text>
</comment>
<dbReference type="PROSITE" id="PS51747">
    <property type="entry name" value="CYT_DCMP_DEAMINASES_2"/>
    <property type="match status" value="1"/>
</dbReference>
<evidence type="ECO:0000256" key="2">
    <source>
        <dbReference type="ARBA" id="ARBA00038160"/>
    </source>
</evidence>
<dbReference type="InterPro" id="IPR046341">
    <property type="entry name" value="SET_dom_sf"/>
</dbReference>
<dbReference type="VEuPathDB" id="FungiDB:MSYG_1534"/>
<dbReference type="Pfam" id="PF00383">
    <property type="entry name" value="dCMP_cyt_deam_1"/>
    <property type="match status" value="1"/>
</dbReference>
<feature type="domain" description="SET" evidence="3">
    <location>
        <begin position="13"/>
        <end position="126"/>
    </location>
</feature>
<dbReference type="SMART" id="SM00317">
    <property type="entry name" value="SET"/>
    <property type="match status" value="1"/>
</dbReference>
<dbReference type="Proteomes" id="UP000186303">
    <property type="component" value="Chromosome 2"/>
</dbReference>
<dbReference type="GO" id="GO:0052717">
    <property type="term" value="F:tRNA-specific adenosine-34 deaminase activity"/>
    <property type="evidence" value="ECO:0007669"/>
    <property type="project" value="TreeGrafter"/>
</dbReference>
<dbReference type="OrthoDB" id="3180714at2759"/>
<dbReference type="GO" id="GO:0005634">
    <property type="term" value="C:nucleus"/>
    <property type="evidence" value="ECO:0007669"/>
    <property type="project" value="TreeGrafter"/>
</dbReference>
<evidence type="ECO:0000313" key="5">
    <source>
        <dbReference type="EMBL" id="SHO77193.1"/>
    </source>
</evidence>
<dbReference type="STRING" id="1230383.A0A1M8A405"/>
<sequence length="551" mass="61415">MRNPPCTPHLNVFGLRICDTADAGRSLFASKPIPSNTVIEISPVLLFSSQEYSQHGKYTILDSYTFVWERSSEGSTMALALGLGSLFNHTSFNANVSYELDKKTNSIKYRTVRDIKQGEELLICYGAGSMWWEPCEQEKSPIPTSEADECALFGNLDISDECDTHSRRAPVDIDYKASLWRVTASPDPKRMKLETRRAWAVDVPPKACSTIVKSLQSLVKDGTLRAGDAHPRYSIRHLRSFRKTKEVKKYTKDAIELCTTESEDLSMLVALESAHERDELVSLLKETFAHMDVDWNLYLVDVPTGPAPVRERLSEWCAVWPCMFLPPGAGFSSKSSIPGSDAARAIVPVDRSADEKLWEDKEMIRFIRLAFEKCLSTASKAQEQGELGVGVFVTTLPSDADDASLEVEVTAHDTRTSTNHPLRHAIPNAVRLVADLRAQKHNDSPINTINGKDYLLTGMSLFITHEPCVYCAMALVHSRVKRVFFLYPSPGTGGFCGVCNDGQPICHGMQDGGPFAIHEQSGLNHKYEVWRWIDPAIFDERSISASLSYEP</sequence>
<organism evidence="5 6">
    <name type="scientific">Malassezia sympodialis (strain ATCC 42132)</name>
    <name type="common">Atopic eczema-associated yeast</name>
    <dbReference type="NCBI Taxonomy" id="1230383"/>
    <lineage>
        <taxon>Eukaryota</taxon>
        <taxon>Fungi</taxon>
        <taxon>Dikarya</taxon>
        <taxon>Basidiomycota</taxon>
        <taxon>Ustilaginomycotina</taxon>
        <taxon>Malasseziomycetes</taxon>
        <taxon>Malasseziales</taxon>
        <taxon>Malasseziaceae</taxon>
        <taxon>Malassezia</taxon>
    </lineage>
</organism>
<dbReference type="PANTHER" id="PTHR11079:SF156">
    <property type="entry name" value="INACTIVE TRNA-SPECIFIC ADENOSINE DEAMINASE-LIKE PROTEIN 3-RELATED"/>
    <property type="match status" value="1"/>
</dbReference>
<dbReference type="SUPFAM" id="SSF82199">
    <property type="entry name" value="SET domain"/>
    <property type="match status" value="1"/>
</dbReference>
<dbReference type="InterPro" id="IPR016193">
    <property type="entry name" value="Cytidine_deaminase-like"/>
</dbReference>
<dbReference type="InterPro" id="IPR001214">
    <property type="entry name" value="SET_dom"/>
</dbReference>
<dbReference type="InterPro" id="IPR002125">
    <property type="entry name" value="CMP_dCMP_dom"/>
</dbReference>
<dbReference type="SUPFAM" id="SSF53927">
    <property type="entry name" value="Cytidine deaminase-like"/>
    <property type="match status" value="1"/>
</dbReference>
<evidence type="ECO:0000313" key="6">
    <source>
        <dbReference type="Proteomes" id="UP000186303"/>
    </source>
</evidence>
<gene>
    <name evidence="5" type="ORF">MSYG_1534</name>
</gene>
<dbReference type="PROSITE" id="PS50280">
    <property type="entry name" value="SET"/>
    <property type="match status" value="1"/>
</dbReference>
<accession>A0A1M8A405</accession>
<name>A0A1M8A405_MALS4</name>
<dbReference type="Gene3D" id="3.40.140.10">
    <property type="entry name" value="Cytidine Deaminase, domain 2"/>
    <property type="match status" value="1"/>
</dbReference>
<dbReference type="GO" id="GO:0008033">
    <property type="term" value="P:tRNA processing"/>
    <property type="evidence" value="ECO:0007669"/>
    <property type="project" value="UniProtKB-KW"/>
</dbReference>
<dbReference type="CDD" id="cd10540">
    <property type="entry name" value="SET_SpSet7-like"/>
    <property type="match status" value="1"/>
</dbReference>
<dbReference type="AlphaFoldDB" id="A0A1M8A405"/>
<dbReference type="OMA" id="KVRWACE"/>
<evidence type="ECO:0000259" key="3">
    <source>
        <dbReference type="PROSITE" id="PS50280"/>
    </source>
</evidence>
<proteinExistence type="inferred from homology"/>
<dbReference type="GO" id="GO:0005737">
    <property type="term" value="C:cytoplasm"/>
    <property type="evidence" value="ECO:0007669"/>
    <property type="project" value="TreeGrafter"/>
</dbReference>
<dbReference type="EMBL" id="LT671822">
    <property type="protein sequence ID" value="SHO77193.1"/>
    <property type="molecule type" value="Genomic_DNA"/>
</dbReference>
<dbReference type="Gene3D" id="2.170.270.10">
    <property type="entry name" value="SET domain"/>
    <property type="match status" value="1"/>
</dbReference>
<dbReference type="PANTHER" id="PTHR11079">
    <property type="entry name" value="CYTOSINE DEAMINASE FAMILY MEMBER"/>
    <property type="match status" value="1"/>
</dbReference>
<feature type="domain" description="CMP/dCMP-type deaminase" evidence="4">
    <location>
        <begin position="383"/>
        <end position="498"/>
    </location>
</feature>
<reference evidence="6" key="1">
    <citation type="journal article" date="2017" name="Nucleic Acids Res.">
        <title>Proteogenomics produces comprehensive and highly accurate protein-coding gene annotation in a complete genome assembly of Malassezia sympodialis.</title>
        <authorList>
            <person name="Zhu Y."/>
            <person name="Engstroem P.G."/>
            <person name="Tellgren-Roth C."/>
            <person name="Baudo C.D."/>
            <person name="Kennell J.C."/>
            <person name="Sun S."/>
            <person name="Billmyre R.B."/>
            <person name="Schroeder M.S."/>
            <person name="Andersson A."/>
            <person name="Holm T."/>
            <person name="Sigurgeirsson B."/>
            <person name="Wu G."/>
            <person name="Sankaranarayanan S.R."/>
            <person name="Siddharthan R."/>
            <person name="Sanyal K."/>
            <person name="Lundeberg J."/>
            <person name="Nystedt B."/>
            <person name="Boekhout T."/>
            <person name="Dawson T.L. Jr."/>
            <person name="Heitman J."/>
            <person name="Scheynius A."/>
            <person name="Lehtioe J."/>
        </authorList>
    </citation>
    <scope>NUCLEOTIDE SEQUENCE [LARGE SCALE GENOMIC DNA]</scope>
    <source>
        <strain evidence="6">ATCC 42132</strain>
    </source>
</reference>
<protein>
    <submittedName>
        <fullName evidence="5">Similar to S.cerevisiae protein TAD3 (Subunit of tRNA-specific adenosine-34 deaminase)</fullName>
    </submittedName>
</protein>
<dbReference type="CDD" id="cd01285">
    <property type="entry name" value="nucleoside_deaminase"/>
    <property type="match status" value="1"/>
</dbReference>
<keyword evidence="6" id="KW-1185">Reference proteome</keyword>
<keyword evidence="1" id="KW-0819">tRNA processing</keyword>
<evidence type="ECO:0000259" key="4">
    <source>
        <dbReference type="PROSITE" id="PS51747"/>
    </source>
</evidence>
<dbReference type="Pfam" id="PF00856">
    <property type="entry name" value="SET"/>
    <property type="match status" value="1"/>
</dbReference>